<dbReference type="AlphaFoldDB" id="A0A412G5E9"/>
<organism evidence="2 3">
    <name type="scientific">Holdemania filiformis</name>
    <dbReference type="NCBI Taxonomy" id="61171"/>
    <lineage>
        <taxon>Bacteria</taxon>
        <taxon>Bacillati</taxon>
        <taxon>Bacillota</taxon>
        <taxon>Erysipelotrichia</taxon>
        <taxon>Erysipelotrichales</taxon>
        <taxon>Erysipelotrichaceae</taxon>
        <taxon>Holdemania</taxon>
    </lineage>
</organism>
<name>A0A412G5E9_9FIRM</name>
<dbReference type="InterPro" id="IPR001509">
    <property type="entry name" value="Epimerase_deHydtase"/>
</dbReference>
<dbReference type="PANTHER" id="PTHR43245">
    <property type="entry name" value="BIFUNCTIONAL POLYMYXIN RESISTANCE PROTEIN ARNA"/>
    <property type="match status" value="1"/>
</dbReference>
<dbReference type="InterPro" id="IPR050177">
    <property type="entry name" value="Lipid_A_modif_metabolic_enz"/>
</dbReference>
<feature type="domain" description="NAD-dependent epimerase/dehydratase" evidence="1">
    <location>
        <begin position="82"/>
        <end position="217"/>
    </location>
</feature>
<dbReference type="Pfam" id="PF01370">
    <property type="entry name" value="Epimerase"/>
    <property type="match status" value="2"/>
</dbReference>
<accession>A0A412G5E9</accession>
<dbReference type="GeneID" id="83014254"/>
<sequence>MRKVLILGGSYFIGRRITEQCLEDGWEVSLLNRGSKPWTGRPVTQLTCDREDAAAMKQTLKGRTFDAVIDVSGLNQKQIEICCESLDCSVKHWIFISSSAVYDVDRCALPILETEPLGENPYWGQYGTDKIAAESALTAFCQKHNIALSILRPPYMYGEYNYVQRESFIFDHLMRNQPILIPAADNRIQFCYTGDLAKIVTTLLACLKQGIEVYNVGDQQGVSFSEWIQQCADVCGTQAKIIPVHDANWKAKDYFPFRDYDNVLDVTKIHQIVPEDTSFETGLTRAYQWFCEHRGEIVFKPKLAANEKQILREMGIQE</sequence>
<evidence type="ECO:0000313" key="2">
    <source>
        <dbReference type="EMBL" id="RGR76218.1"/>
    </source>
</evidence>
<comment type="caution">
    <text evidence="2">The sequence shown here is derived from an EMBL/GenBank/DDBJ whole genome shotgun (WGS) entry which is preliminary data.</text>
</comment>
<evidence type="ECO:0000313" key="3">
    <source>
        <dbReference type="Proteomes" id="UP000284178"/>
    </source>
</evidence>
<protein>
    <submittedName>
        <fullName evidence="2">NAD-dependent epimerase/dehydratase family protein</fullName>
    </submittedName>
</protein>
<dbReference type="RefSeq" id="WP_117893187.1">
    <property type="nucleotide sequence ID" value="NZ_CABJCV010000002.1"/>
</dbReference>
<dbReference type="EMBL" id="QRUP01000002">
    <property type="protein sequence ID" value="RGR76218.1"/>
    <property type="molecule type" value="Genomic_DNA"/>
</dbReference>
<feature type="domain" description="NAD-dependent epimerase/dehydratase" evidence="1">
    <location>
        <begin position="4"/>
        <end position="72"/>
    </location>
</feature>
<dbReference type="Gene3D" id="3.40.50.720">
    <property type="entry name" value="NAD(P)-binding Rossmann-like Domain"/>
    <property type="match status" value="1"/>
</dbReference>
<reference evidence="2 3" key="1">
    <citation type="submission" date="2018-08" db="EMBL/GenBank/DDBJ databases">
        <title>A genome reference for cultivated species of the human gut microbiota.</title>
        <authorList>
            <person name="Zou Y."/>
            <person name="Xue W."/>
            <person name="Luo G."/>
        </authorList>
    </citation>
    <scope>NUCLEOTIDE SEQUENCE [LARGE SCALE GENOMIC DNA]</scope>
    <source>
        <strain evidence="2 3">AF24-29</strain>
    </source>
</reference>
<dbReference type="InterPro" id="IPR036291">
    <property type="entry name" value="NAD(P)-bd_dom_sf"/>
</dbReference>
<proteinExistence type="predicted"/>
<gene>
    <name evidence="2" type="ORF">DWY25_02370</name>
</gene>
<dbReference type="Proteomes" id="UP000284178">
    <property type="component" value="Unassembled WGS sequence"/>
</dbReference>
<keyword evidence="3" id="KW-1185">Reference proteome</keyword>
<dbReference type="SUPFAM" id="SSF51735">
    <property type="entry name" value="NAD(P)-binding Rossmann-fold domains"/>
    <property type="match status" value="1"/>
</dbReference>
<dbReference type="PANTHER" id="PTHR43245:SF13">
    <property type="entry name" value="UDP-D-APIOSE_UDP-D-XYLOSE SYNTHASE 2"/>
    <property type="match status" value="1"/>
</dbReference>
<evidence type="ECO:0000259" key="1">
    <source>
        <dbReference type="Pfam" id="PF01370"/>
    </source>
</evidence>